<dbReference type="GO" id="GO:0008843">
    <property type="term" value="F:endochitinase activity"/>
    <property type="evidence" value="ECO:0007669"/>
    <property type="project" value="UniProtKB-EC"/>
</dbReference>
<sequence length="382" mass="39747">MPSTTALASLAVGLAALQGVQAGFDNTSSSNVAVYWGQNSYGQSSGNLTQQRLAYYCNNTDIDIIPLAFMTAISDSTGHPQLNFANQGDKCSTFNGTQLLNCPELATDIPLCQQTYNKTILLSIGGATYTEGGFATADAAVTAADMIWAAFGPPPTNTTNTTTTTLRPFGAAQVDGFDFDFESTVSNISPFAARLRTLMDTVEAGDGRHRLLTAAPQCPYPDAADDAFLSGTGAVPMDAVFVQFYNNYCGVQSFVPGAAEQNNFNYATWDEWARTEAANAGEVKVFVGVPGGQGAAGSGYLAAGELEPVLEFVGGGYGASFGGVMVWDASQAVANGGFLGEVKGELVALEGGEAEAEAEVEVEVCGGGYGGRTAWRGVEFRA</sequence>
<evidence type="ECO:0000256" key="5">
    <source>
        <dbReference type="ARBA" id="ARBA00023277"/>
    </source>
</evidence>
<dbReference type="GO" id="GO:0006032">
    <property type="term" value="P:chitin catabolic process"/>
    <property type="evidence" value="ECO:0007669"/>
    <property type="project" value="UniProtKB-KW"/>
</dbReference>
<evidence type="ECO:0000256" key="9">
    <source>
        <dbReference type="RuleBase" id="RU004453"/>
    </source>
</evidence>
<dbReference type="Gene3D" id="3.20.20.80">
    <property type="entry name" value="Glycosidases"/>
    <property type="match status" value="1"/>
</dbReference>
<reference evidence="12 13" key="1">
    <citation type="submission" date="2016-10" db="EMBL/GenBank/DDBJ databases">
        <title>Proteomics and genomics reveal pathogen-plant mechanisms compatible with a hemibiotrophic lifestyle of Diplodia corticola.</title>
        <authorList>
            <person name="Fernandes I."/>
            <person name="De Jonge R."/>
            <person name="Van De Peer Y."/>
            <person name="Devreese B."/>
            <person name="Alves A."/>
            <person name="Esteves A.C."/>
        </authorList>
    </citation>
    <scope>NUCLEOTIDE SEQUENCE [LARGE SCALE GENOMIC DNA]</scope>
    <source>
        <strain evidence="12 13">CBS 112549</strain>
    </source>
</reference>
<dbReference type="InterPro" id="IPR001223">
    <property type="entry name" value="Glyco_hydro18_cat"/>
</dbReference>
<keyword evidence="4" id="KW-0146">Chitin degradation</keyword>
<dbReference type="InterPro" id="IPR001579">
    <property type="entry name" value="Glyco_hydro_18_chit_AS"/>
</dbReference>
<keyword evidence="6 8" id="KW-0326">Glycosidase</keyword>
<feature type="signal peptide" evidence="10">
    <location>
        <begin position="1"/>
        <end position="22"/>
    </location>
</feature>
<comment type="similarity">
    <text evidence="9">Belongs to the glycosyl hydrolase 18 family.</text>
</comment>
<evidence type="ECO:0000256" key="3">
    <source>
        <dbReference type="ARBA" id="ARBA00022801"/>
    </source>
</evidence>
<accession>A0A1J9RNL7</accession>
<comment type="catalytic activity">
    <reaction evidence="1">
        <text>Random endo-hydrolysis of N-acetyl-beta-D-glucosaminide (1-&gt;4)-beta-linkages in chitin and chitodextrins.</text>
        <dbReference type="EC" id="3.2.1.14"/>
    </reaction>
</comment>
<dbReference type="Proteomes" id="UP000183809">
    <property type="component" value="Unassembled WGS sequence"/>
</dbReference>
<keyword evidence="13" id="KW-1185">Reference proteome</keyword>
<evidence type="ECO:0000256" key="7">
    <source>
        <dbReference type="ARBA" id="ARBA00023326"/>
    </source>
</evidence>
<dbReference type="SUPFAM" id="SSF51445">
    <property type="entry name" value="(Trans)glycosidases"/>
    <property type="match status" value="1"/>
</dbReference>
<dbReference type="STRING" id="236234.A0A1J9RNL7"/>
<evidence type="ECO:0000256" key="2">
    <source>
        <dbReference type="ARBA" id="ARBA00012729"/>
    </source>
</evidence>
<evidence type="ECO:0000256" key="6">
    <source>
        <dbReference type="ARBA" id="ARBA00023295"/>
    </source>
</evidence>
<keyword evidence="3 8" id="KW-0378">Hydrolase</keyword>
<dbReference type="GO" id="GO:0005576">
    <property type="term" value="C:extracellular region"/>
    <property type="evidence" value="ECO:0007669"/>
    <property type="project" value="TreeGrafter"/>
</dbReference>
<dbReference type="InterPro" id="IPR050542">
    <property type="entry name" value="Glycosyl_Hydrlase18_Chitinase"/>
</dbReference>
<dbReference type="PANTHER" id="PTHR45708:SF49">
    <property type="entry name" value="ENDOCHITINASE"/>
    <property type="match status" value="1"/>
</dbReference>
<evidence type="ECO:0000256" key="8">
    <source>
        <dbReference type="RuleBase" id="RU000489"/>
    </source>
</evidence>
<dbReference type="GeneID" id="31018598"/>
<protein>
    <recommendedName>
        <fullName evidence="2">chitinase</fullName>
        <ecNumber evidence="2">3.2.1.14</ecNumber>
    </recommendedName>
</protein>
<dbReference type="PROSITE" id="PS51910">
    <property type="entry name" value="GH18_2"/>
    <property type="match status" value="1"/>
</dbReference>
<proteinExistence type="inferred from homology"/>
<dbReference type="GO" id="GO:0000272">
    <property type="term" value="P:polysaccharide catabolic process"/>
    <property type="evidence" value="ECO:0007669"/>
    <property type="project" value="UniProtKB-KW"/>
</dbReference>
<evidence type="ECO:0000256" key="10">
    <source>
        <dbReference type="SAM" id="SignalP"/>
    </source>
</evidence>
<evidence type="ECO:0000259" key="11">
    <source>
        <dbReference type="PROSITE" id="PS51910"/>
    </source>
</evidence>
<dbReference type="Pfam" id="PF00704">
    <property type="entry name" value="Glyco_hydro_18"/>
    <property type="match status" value="1"/>
</dbReference>
<evidence type="ECO:0000313" key="13">
    <source>
        <dbReference type="Proteomes" id="UP000183809"/>
    </source>
</evidence>
<keyword evidence="5" id="KW-0119">Carbohydrate metabolism</keyword>
<dbReference type="PANTHER" id="PTHR45708">
    <property type="entry name" value="ENDOCHITINASE"/>
    <property type="match status" value="1"/>
</dbReference>
<organism evidence="12 13">
    <name type="scientific">Diplodia corticola</name>
    <dbReference type="NCBI Taxonomy" id="236234"/>
    <lineage>
        <taxon>Eukaryota</taxon>
        <taxon>Fungi</taxon>
        <taxon>Dikarya</taxon>
        <taxon>Ascomycota</taxon>
        <taxon>Pezizomycotina</taxon>
        <taxon>Dothideomycetes</taxon>
        <taxon>Dothideomycetes incertae sedis</taxon>
        <taxon>Botryosphaeriales</taxon>
        <taxon>Botryosphaeriaceae</taxon>
        <taxon>Diplodia</taxon>
    </lineage>
</organism>
<evidence type="ECO:0000256" key="1">
    <source>
        <dbReference type="ARBA" id="ARBA00000822"/>
    </source>
</evidence>
<dbReference type="RefSeq" id="XP_020126331.1">
    <property type="nucleotide sequence ID" value="XM_020278337.1"/>
</dbReference>
<dbReference type="OrthoDB" id="6020543at2759"/>
<evidence type="ECO:0000313" key="12">
    <source>
        <dbReference type="EMBL" id="OJD30071.1"/>
    </source>
</evidence>
<dbReference type="EC" id="3.2.1.14" evidence="2"/>
<keyword evidence="7" id="KW-0624">Polysaccharide degradation</keyword>
<name>A0A1J9RNL7_9PEZI</name>
<dbReference type="InterPro" id="IPR017853">
    <property type="entry name" value="GH"/>
</dbReference>
<dbReference type="PROSITE" id="PS01095">
    <property type="entry name" value="GH18_1"/>
    <property type="match status" value="1"/>
</dbReference>
<gene>
    <name evidence="12" type="ORF">BKCO1_6700024</name>
</gene>
<feature type="chain" id="PRO_5012656391" description="chitinase" evidence="10">
    <location>
        <begin position="23"/>
        <end position="382"/>
    </location>
</feature>
<dbReference type="EMBL" id="MNUE01000067">
    <property type="protein sequence ID" value="OJD30071.1"/>
    <property type="molecule type" value="Genomic_DNA"/>
</dbReference>
<feature type="domain" description="GH18" evidence="11">
    <location>
        <begin position="30"/>
        <end position="349"/>
    </location>
</feature>
<evidence type="ECO:0000256" key="4">
    <source>
        <dbReference type="ARBA" id="ARBA00023024"/>
    </source>
</evidence>
<keyword evidence="10" id="KW-0732">Signal</keyword>
<comment type="caution">
    <text evidence="12">The sequence shown here is derived from an EMBL/GenBank/DDBJ whole genome shotgun (WGS) entry which is preliminary data.</text>
</comment>
<dbReference type="AlphaFoldDB" id="A0A1J9RNL7"/>